<gene>
    <name evidence="1" type="ORF">B2A_07429</name>
</gene>
<protein>
    <submittedName>
        <fullName evidence="1">Outer membrane efflux protein</fullName>
    </submittedName>
</protein>
<sequence length="145" mass="14771">MAGWAAAALLGGCATYHALPLARAPNLSPRLSGLRTEVPALRAGAAAWRVDLDAPLSIDDIGLLAVLNDPALRAERGILGQAQAAVIQASLLPNPTASLTFEPLIGGAGGVAPSWSASLTEDVGAILTYRTRVKSAHFALGQVNA</sequence>
<dbReference type="AlphaFoldDB" id="T0ZZN7"/>
<dbReference type="EMBL" id="AUZZ01005317">
    <property type="protein sequence ID" value="EQD50088.1"/>
    <property type="molecule type" value="Genomic_DNA"/>
</dbReference>
<reference evidence="1" key="2">
    <citation type="journal article" date="2014" name="ISME J.">
        <title>Microbial stratification in low pH oxic and suboxic macroscopic growths along an acid mine drainage.</title>
        <authorList>
            <person name="Mendez-Garcia C."/>
            <person name="Mesa V."/>
            <person name="Sprenger R.R."/>
            <person name="Richter M."/>
            <person name="Diez M.S."/>
            <person name="Solano J."/>
            <person name="Bargiela R."/>
            <person name="Golyshina O.V."/>
            <person name="Manteca A."/>
            <person name="Ramos J.L."/>
            <person name="Gallego J.R."/>
            <person name="Llorente I."/>
            <person name="Martins Dos Santos V.A."/>
            <person name="Jensen O.N."/>
            <person name="Pelaez A.I."/>
            <person name="Sanchez J."/>
            <person name="Ferrer M."/>
        </authorList>
    </citation>
    <scope>NUCLEOTIDE SEQUENCE</scope>
</reference>
<feature type="non-terminal residue" evidence="1">
    <location>
        <position position="145"/>
    </location>
</feature>
<comment type="caution">
    <text evidence="1">The sequence shown here is derived from an EMBL/GenBank/DDBJ whole genome shotgun (WGS) entry which is preliminary data.</text>
</comment>
<name>T0ZZN7_9ZZZZ</name>
<dbReference type="SUPFAM" id="SSF56954">
    <property type="entry name" value="Outer membrane efflux proteins (OEP)"/>
    <property type="match status" value="1"/>
</dbReference>
<evidence type="ECO:0000313" key="1">
    <source>
        <dbReference type="EMBL" id="EQD50088.1"/>
    </source>
</evidence>
<organism evidence="1">
    <name type="scientific">mine drainage metagenome</name>
    <dbReference type="NCBI Taxonomy" id="410659"/>
    <lineage>
        <taxon>unclassified sequences</taxon>
        <taxon>metagenomes</taxon>
        <taxon>ecological metagenomes</taxon>
    </lineage>
</organism>
<proteinExistence type="predicted"/>
<accession>T0ZZN7</accession>
<reference evidence="1" key="1">
    <citation type="submission" date="2013-08" db="EMBL/GenBank/DDBJ databases">
        <authorList>
            <person name="Mendez C."/>
            <person name="Richter M."/>
            <person name="Ferrer M."/>
            <person name="Sanchez J."/>
        </authorList>
    </citation>
    <scope>NUCLEOTIDE SEQUENCE</scope>
</reference>